<evidence type="ECO:0000313" key="9">
    <source>
        <dbReference type="Proteomes" id="UP000283458"/>
    </source>
</evidence>
<sequence length="429" mass="45105">MTLRIAFAGMTHLGLISGLAAAAKGFSVVCFDPGQERIAALNVGQLPVSEPGLEALRSEVAGRVRFAADPDALRDCQLVYVAPDVPTDAGGGSDLRGLEELLDLVAAHVEPGTPVVLLSQVPPGFTRAHQRPEFALLYQVETLVFGRAVERALAPERIILGLPDGGQPLPPALAAFLDRFDCPQLPMAFESAELAKIAINVCLVASVTVANTLAEVCESIGADWHDIVPALKLDRRIGPHAYLMPGLGIAGGNLERDLATVRELASIHGADARLIDAFIGNSRHRRDWALRVLAQGLGALRDGCKVAVLGLAYKEDTASTKNSAALALIGHLNGLALSVYDPLVSAAAAGLNGAVEATGALEACQGAEAVLLMTPWPAFREIRPAALAEAMVGRLVVDPYGLLDHEDCRAAGLDHRRLGRPLSPETQSC</sequence>
<dbReference type="OrthoDB" id="7828641at2"/>
<evidence type="ECO:0000256" key="3">
    <source>
        <dbReference type="ARBA" id="ARBA00023002"/>
    </source>
</evidence>
<dbReference type="InterPro" id="IPR008927">
    <property type="entry name" value="6-PGluconate_DH-like_C_sf"/>
</dbReference>
<dbReference type="InterPro" id="IPR014027">
    <property type="entry name" value="UDP-Glc/GDP-Man_DH_C"/>
</dbReference>
<keyword evidence="3" id="KW-0560">Oxidoreductase</keyword>
<feature type="chain" id="PRO_5019051976" description="UDP-glucose 6-dehydrogenase" evidence="6">
    <location>
        <begin position="23"/>
        <end position="429"/>
    </location>
</feature>
<keyword evidence="4" id="KW-0520">NAD</keyword>
<dbReference type="SUPFAM" id="SSF51735">
    <property type="entry name" value="NAD(P)-binding Rossmann-fold domains"/>
    <property type="match status" value="1"/>
</dbReference>
<evidence type="ECO:0000256" key="4">
    <source>
        <dbReference type="ARBA" id="ARBA00023027"/>
    </source>
</evidence>
<dbReference type="InterPro" id="IPR017476">
    <property type="entry name" value="UDP-Glc/GDP-Man"/>
</dbReference>
<dbReference type="EMBL" id="QYUL01000006">
    <property type="protein sequence ID" value="RJF76869.1"/>
    <property type="molecule type" value="Genomic_DNA"/>
</dbReference>
<comment type="similarity">
    <text evidence="1 5">Belongs to the UDP-glucose/GDP-mannose dehydrogenase family.</text>
</comment>
<dbReference type="GO" id="GO:0051287">
    <property type="term" value="F:NAD binding"/>
    <property type="evidence" value="ECO:0007669"/>
    <property type="project" value="InterPro"/>
</dbReference>
<evidence type="ECO:0000256" key="2">
    <source>
        <dbReference type="ARBA" id="ARBA00015132"/>
    </source>
</evidence>
<dbReference type="GO" id="GO:0016616">
    <property type="term" value="F:oxidoreductase activity, acting on the CH-OH group of donors, NAD or NADP as acceptor"/>
    <property type="evidence" value="ECO:0007669"/>
    <property type="project" value="InterPro"/>
</dbReference>
<evidence type="ECO:0000259" key="7">
    <source>
        <dbReference type="SMART" id="SM00984"/>
    </source>
</evidence>
<dbReference type="PIRSF" id="PIRSF500136">
    <property type="entry name" value="UDP_ManNAc_DH"/>
    <property type="match status" value="1"/>
</dbReference>
<dbReference type="Pfam" id="PF03720">
    <property type="entry name" value="UDPG_MGDP_dh_C"/>
    <property type="match status" value="1"/>
</dbReference>
<dbReference type="GO" id="GO:0000271">
    <property type="term" value="P:polysaccharide biosynthetic process"/>
    <property type="evidence" value="ECO:0007669"/>
    <property type="project" value="InterPro"/>
</dbReference>
<dbReference type="SUPFAM" id="SSF48179">
    <property type="entry name" value="6-phosphogluconate dehydrogenase C-terminal domain-like"/>
    <property type="match status" value="1"/>
</dbReference>
<dbReference type="SMART" id="SM00984">
    <property type="entry name" value="UDPG_MGDP_dh_C"/>
    <property type="match status" value="1"/>
</dbReference>
<evidence type="ECO:0000256" key="6">
    <source>
        <dbReference type="SAM" id="SignalP"/>
    </source>
</evidence>
<comment type="caution">
    <text evidence="8">The sequence shown here is derived from an EMBL/GenBank/DDBJ whole genome shotgun (WGS) entry which is preliminary data.</text>
</comment>
<dbReference type="AlphaFoldDB" id="A0A418VLE4"/>
<proteinExistence type="inferred from homology"/>
<evidence type="ECO:0000313" key="8">
    <source>
        <dbReference type="EMBL" id="RJF76869.1"/>
    </source>
</evidence>
<dbReference type="InterPro" id="IPR001732">
    <property type="entry name" value="UDP-Glc/GDP-Man_DH_N"/>
</dbReference>
<dbReference type="SUPFAM" id="SSF52413">
    <property type="entry name" value="UDP-glucose/GDP-mannose dehydrogenase C-terminal domain"/>
    <property type="match status" value="1"/>
</dbReference>
<organism evidence="8 9">
    <name type="scientific">Azospirillum cavernae</name>
    <dbReference type="NCBI Taxonomy" id="2320860"/>
    <lineage>
        <taxon>Bacteria</taxon>
        <taxon>Pseudomonadati</taxon>
        <taxon>Pseudomonadota</taxon>
        <taxon>Alphaproteobacteria</taxon>
        <taxon>Rhodospirillales</taxon>
        <taxon>Azospirillaceae</taxon>
        <taxon>Azospirillum</taxon>
    </lineage>
</organism>
<dbReference type="NCBIfam" id="TIGR03026">
    <property type="entry name" value="NDP-sugDHase"/>
    <property type="match status" value="1"/>
</dbReference>
<keyword evidence="9" id="KW-1185">Reference proteome</keyword>
<dbReference type="PANTHER" id="PTHR43750">
    <property type="entry name" value="UDP-GLUCOSE 6-DEHYDROGENASE TUAD"/>
    <property type="match status" value="1"/>
</dbReference>
<dbReference type="GO" id="GO:0016628">
    <property type="term" value="F:oxidoreductase activity, acting on the CH-CH group of donors, NAD or NADP as acceptor"/>
    <property type="evidence" value="ECO:0007669"/>
    <property type="project" value="InterPro"/>
</dbReference>
<dbReference type="PANTHER" id="PTHR43750:SF3">
    <property type="entry name" value="UDP-GLUCOSE 6-DEHYDROGENASE TUAD"/>
    <property type="match status" value="1"/>
</dbReference>
<dbReference type="RefSeq" id="WP_119834220.1">
    <property type="nucleotide sequence ID" value="NZ_QYUL01000006.1"/>
</dbReference>
<gene>
    <name evidence="8" type="ORF">D3877_28740</name>
</gene>
<accession>A0A418VLE4</accession>
<dbReference type="Proteomes" id="UP000283458">
    <property type="component" value="Unassembled WGS sequence"/>
</dbReference>
<protein>
    <recommendedName>
        <fullName evidence="2">UDP-glucose 6-dehydrogenase</fullName>
    </recommendedName>
</protein>
<dbReference type="InterPro" id="IPR014026">
    <property type="entry name" value="UDP-Glc/GDP-Man_DH_dimer"/>
</dbReference>
<feature type="signal peptide" evidence="6">
    <location>
        <begin position="1"/>
        <end position="22"/>
    </location>
</feature>
<reference evidence="8 9" key="1">
    <citation type="submission" date="2018-09" db="EMBL/GenBank/DDBJ databases">
        <authorList>
            <person name="Zhu H."/>
        </authorList>
    </citation>
    <scope>NUCLEOTIDE SEQUENCE [LARGE SCALE GENOMIC DNA]</scope>
    <source>
        <strain evidence="8 9">K2W22B-5</strain>
    </source>
</reference>
<dbReference type="Pfam" id="PF03721">
    <property type="entry name" value="UDPG_MGDP_dh_N"/>
    <property type="match status" value="1"/>
</dbReference>
<feature type="domain" description="UDP-glucose/GDP-mannose dehydrogenase C-terminal" evidence="7">
    <location>
        <begin position="307"/>
        <end position="405"/>
    </location>
</feature>
<dbReference type="InterPro" id="IPR028359">
    <property type="entry name" value="UDP_ManNAc/GlcNAc_DH"/>
</dbReference>
<evidence type="ECO:0000256" key="5">
    <source>
        <dbReference type="PIRNR" id="PIRNR000124"/>
    </source>
</evidence>
<keyword evidence="6" id="KW-0732">Signal</keyword>
<dbReference type="InterPro" id="IPR036291">
    <property type="entry name" value="NAD(P)-bd_dom_sf"/>
</dbReference>
<dbReference type="PIRSF" id="PIRSF000124">
    <property type="entry name" value="UDPglc_GDPman_dh"/>
    <property type="match status" value="1"/>
</dbReference>
<evidence type="ECO:0000256" key="1">
    <source>
        <dbReference type="ARBA" id="ARBA00006601"/>
    </source>
</evidence>
<dbReference type="Gene3D" id="3.40.50.720">
    <property type="entry name" value="NAD(P)-binding Rossmann-like Domain"/>
    <property type="match status" value="2"/>
</dbReference>
<dbReference type="InterPro" id="IPR036220">
    <property type="entry name" value="UDP-Glc/GDP-Man_DH_C_sf"/>
</dbReference>
<name>A0A418VLE4_9PROT</name>
<dbReference type="Pfam" id="PF00984">
    <property type="entry name" value="UDPG_MGDP_dh"/>
    <property type="match status" value="1"/>
</dbReference>